<organism evidence="2 3">
    <name type="scientific">Fulvivirga sedimenti</name>
    <dbReference type="NCBI Taxonomy" id="2879465"/>
    <lineage>
        <taxon>Bacteria</taxon>
        <taxon>Pseudomonadati</taxon>
        <taxon>Bacteroidota</taxon>
        <taxon>Cytophagia</taxon>
        <taxon>Cytophagales</taxon>
        <taxon>Fulvivirgaceae</taxon>
        <taxon>Fulvivirga</taxon>
    </lineage>
</organism>
<gene>
    <name evidence="2" type="ORF">LDX50_27790</name>
</gene>
<dbReference type="SMART" id="SM01034">
    <property type="entry name" value="BLUF"/>
    <property type="match status" value="1"/>
</dbReference>
<dbReference type="InterPro" id="IPR036046">
    <property type="entry name" value="Acylphosphatase-like_dom_sf"/>
</dbReference>
<dbReference type="GO" id="GO:0009882">
    <property type="term" value="F:blue light photoreceptor activity"/>
    <property type="evidence" value="ECO:0007669"/>
    <property type="project" value="InterPro"/>
</dbReference>
<keyword evidence="3" id="KW-1185">Reference proteome</keyword>
<reference evidence="2" key="1">
    <citation type="submission" date="2021-09" db="EMBL/GenBank/DDBJ databases">
        <title>Fulvivirga sp. isolated from coastal sediment.</title>
        <authorList>
            <person name="Yu H."/>
        </authorList>
    </citation>
    <scope>NUCLEOTIDE SEQUENCE</scope>
    <source>
        <strain evidence="2">1062</strain>
    </source>
</reference>
<evidence type="ECO:0000259" key="1">
    <source>
        <dbReference type="PROSITE" id="PS50925"/>
    </source>
</evidence>
<dbReference type="Gene3D" id="3.30.70.100">
    <property type="match status" value="1"/>
</dbReference>
<dbReference type="GO" id="GO:0071949">
    <property type="term" value="F:FAD binding"/>
    <property type="evidence" value="ECO:0007669"/>
    <property type="project" value="InterPro"/>
</dbReference>
<dbReference type="AlphaFoldDB" id="A0A9X1KZA6"/>
<comment type="caution">
    <text evidence="2">The sequence shown here is derived from an EMBL/GenBank/DDBJ whole genome shotgun (WGS) entry which is preliminary data.</text>
</comment>
<dbReference type="InterPro" id="IPR007024">
    <property type="entry name" value="BLUF_domain"/>
</dbReference>
<name>A0A9X1KZA6_9BACT</name>
<dbReference type="Proteomes" id="UP001139409">
    <property type="component" value="Unassembled WGS sequence"/>
</dbReference>
<feature type="domain" description="BLUF" evidence="1">
    <location>
        <begin position="2"/>
        <end position="93"/>
    </location>
</feature>
<evidence type="ECO:0000313" key="3">
    <source>
        <dbReference type="Proteomes" id="UP001139409"/>
    </source>
</evidence>
<sequence length="139" mass="16042">MLSYLVYVSQRNSTCTQEEIDKILAACERNNSHSDATGVLLYSDTKFVQYLEGNYKSIIALYDKIKKDPRHKNVVLVQMGQTEKRLFPSWQMGSKKFSENKITFSTQLNEEDSAIFRNILDGREQTGNQSLSLIQNFFN</sequence>
<evidence type="ECO:0000313" key="2">
    <source>
        <dbReference type="EMBL" id="MCA6078708.1"/>
    </source>
</evidence>
<dbReference type="SUPFAM" id="SSF54975">
    <property type="entry name" value="Acylphosphatase/BLUF domain-like"/>
    <property type="match status" value="1"/>
</dbReference>
<protein>
    <submittedName>
        <fullName evidence="2">BLUF domain-containing protein</fullName>
    </submittedName>
</protein>
<dbReference type="RefSeq" id="WP_225699559.1">
    <property type="nucleotide sequence ID" value="NZ_JAIXNE010000006.1"/>
</dbReference>
<dbReference type="PROSITE" id="PS50925">
    <property type="entry name" value="BLUF"/>
    <property type="match status" value="1"/>
</dbReference>
<proteinExistence type="predicted"/>
<accession>A0A9X1KZA6</accession>
<dbReference type="Pfam" id="PF04940">
    <property type="entry name" value="BLUF"/>
    <property type="match status" value="1"/>
</dbReference>
<dbReference type="EMBL" id="JAIXNE010000006">
    <property type="protein sequence ID" value="MCA6078708.1"/>
    <property type="molecule type" value="Genomic_DNA"/>
</dbReference>